<dbReference type="Gene3D" id="1.20.1600.10">
    <property type="entry name" value="Outer membrane efflux proteins (OEP)"/>
    <property type="match status" value="1"/>
</dbReference>
<reference evidence="1 2" key="1">
    <citation type="submission" date="2020-05" db="EMBL/GenBank/DDBJ databases">
        <authorList>
            <person name="Khan S.A."/>
            <person name="Jeon C.O."/>
            <person name="Chun B.H."/>
        </authorList>
    </citation>
    <scope>NUCLEOTIDE SEQUENCE [LARGE SCALE GENOMIC DNA]</scope>
    <source>
        <strain evidence="1 2">S1162</strain>
    </source>
</reference>
<evidence type="ECO:0000313" key="2">
    <source>
        <dbReference type="Proteomes" id="UP000566071"/>
    </source>
</evidence>
<comment type="caution">
    <text evidence="1">The sequence shown here is derived from an EMBL/GenBank/DDBJ whole genome shotgun (WGS) entry which is preliminary data.</text>
</comment>
<protein>
    <submittedName>
        <fullName evidence="1">TolC family protein</fullName>
    </submittedName>
</protein>
<organism evidence="1 2">
    <name type="scientific">Mucilaginibacter humi</name>
    <dbReference type="NCBI Taxonomy" id="2732510"/>
    <lineage>
        <taxon>Bacteria</taxon>
        <taxon>Pseudomonadati</taxon>
        <taxon>Bacteroidota</taxon>
        <taxon>Sphingobacteriia</taxon>
        <taxon>Sphingobacteriales</taxon>
        <taxon>Sphingobacteriaceae</taxon>
        <taxon>Mucilaginibacter</taxon>
    </lineage>
</organism>
<gene>
    <name evidence="1" type="ORF">HK413_11280</name>
</gene>
<sequence>MAKSKQGQLQIQRTDLDIVNTQNTISTQYIQALASYKSNYNNYQTLKQNVELARDVYNVVSLQYREGVKTYLDVIVSQSDLRTSELNYYNSLFRYCQAKLI</sequence>
<dbReference type="SUPFAM" id="SSF56954">
    <property type="entry name" value="Outer membrane efflux proteins (OEP)"/>
    <property type="match status" value="1"/>
</dbReference>
<evidence type="ECO:0000313" key="1">
    <source>
        <dbReference type="EMBL" id="NNU34539.1"/>
    </source>
</evidence>
<keyword evidence="2" id="KW-1185">Reference proteome</keyword>
<dbReference type="Proteomes" id="UP000566071">
    <property type="component" value="Unassembled WGS sequence"/>
</dbReference>
<accession>A0ABX1W2S9</accession>
<dbReference type="EMBL" id="JABFCR010000052">
    <property type="protein sequence ID" value="NNU34539.1"/>
    <property type="molecule type" value="Genomic_DNA"/>
</dbReference>
<name>A0ABX1W2S9_9SPHI</name>
<dbReference type="InterPro" id="IPR010131">
    <property type="entry name" value="MdtP/NodT-like"/>
</dbReference>
<dbReference type="PANTHER" id="PTHR30203">
    <property type="entry name" value="OUTER MEMBRANE CATION EFFLUX PROTEIN"/>
    <property type="match status" value="1"/>
</dbReference>
<proteinExistence type="predicted"/>